<keyword evidence="2" id="KW-1185">Reference proteome</keyword>
<name>A0ABU4NQ26_9ACTN</name>
<accession>A0ABU4NQ26</accession>
<organism evidence="1 2">
    <name type="scientific">Streptomyces europaeiscabiei</name>
    <dbReference type="NCBI Taxonomy" id="146819"/>
    <lineage>
        <taxon>Bacteria</taxon>
        <taxon>Bacillati</taxon>
        <taxon>Actinomycetota</taxon>
        <taxon>Actinomycetes</taxon>
        <taxon>Kitasatosporales</taxon>
        <taxon>Streptomycetaceae</taxon>
        <taxon>Streptomyces</taxon>
    </lineage>
</organism>
<evidence type="ECO:0000313" key="2">
    <source>
        <dbReference type="Proteomes" id="UP001271274"/>
    </source>
</evidence>
<protein>
    <submittedName>
        <fullName evidence="1">Uncharacterized protein</fullName>
    </submittedName>
</protein>
<dbReference type="Proteomes" id="UP001271274">
    <property type="component" value="Unassembled WGS sequence"/>
</dbReference>
<evidence type="ECO:0000313" key="1">
    <source>
        <dbReference type="EMBL" id="MDX3704771.1"/>
    </source>
</evidence>
<dbReference type="RefSeq" id="WP_319063265.1">
    <property type="nucleotide sequence ID" value="NZ_JARAUS010000047.1"/>
</dbReference>
<reference evidence="1 2" key="1">
    <citation type="journal article" date="2023" name="Microb. Genom.">
        <title>Mesoterricola silvestris gen. nov., sp. nov., Mesoterricola sediminis sp. nov., Geothrix oryzae sp. nov., Geothrix edaphica sp. nov., Geothrix rubra sp. nov., and Geothrix limicola sp. nov., six novel members of Acidobacteriota isolated from soils.</title>
        <authorList>
            <person name="Weisberg A.J."/>
            <person name="Pearce E."/>
            <person name="Kramer C.G."/>
            <person name="Chang J.H."/>
            <person name="Clarke C.R."/>
        </authorList>
    </citation>
    <scope>NUCLEOTIDE SEQUENCE [LARGE SCALE GENOMIC DNA]</scope>
    <source>
        <strain evidence="1 2">ID09-01A</strain>
    </source>
</reference>
<proteinExistence type="predicted"/>
<comment type="caution">
    <text evidence="1">The sequence shown here is derived from an EMBL/GenBank/DDBJ whole genome shotgun (WGS) entry which is preliminary data.</text>
</comment>
<sequence length="50" mass="5235">MLAAIGGTAAPAPPSAHILGVRSSGAYSTSYDIWDTGHQYEIALWVDRCG</sequence>
<gene>
    <name evidence="1" type="ORF">PV662_34500</name>
</gene>
<dbReference type="EMBL" id="JARAYU010000016">
    <property type="protein sequence ID" value="MDX3704771.1"/>
    <property type="molecule type" value="Genomic_DNA"/>
</dbReference>